<reference evidence="2" key="2">
    <citation type="submission" date="2023-03" db="EMBL/GenBank/DDBJ databases">
        <authorList>
            <person name="Zhang Z."/>
        </authorList>
    </citation>
    <scope>NUCLEOTIDE SEQUENCE</scope>
    <source>
        <strain evidence="2">DSA</strain>
    </source>
</reference>
<sequence>MEHEKLVEIITTEVLRRLSSKDIPGHPQAGYSKKALVVFTGGTIGLKSGLEEIKIIKELGTDLTLVLSEAAEKIIDVTSLVEMLGNDIKIITSQSPYPKEPLRQADVVIIPVLTQNTAAKVALTISDTMASYLIISALMLSKPVIAARDAAEPINRPQVELSKLKPAFREVLEGNLKKLSTYGIQLTSADNLSKVTKGILLSERLNLTEMPLKRQVLDAGTLKSALLSGNRTISVAKGTIVTPLAQDIAREYNAEIVFR</sequence>
<proteinExistence type="predicted"/>
<dbReference type="SUPFAM" id="SSF52507">
    <property type="entry name" value="Homo-oligomeric flavin-containing Cys decarboxylases, HFCD"/>
    <property type="match status" value="1"/>
</dbReference>
<dbReference type="Proteomes" id="UP001172911">
    <property type="component" value="Unassembled WGS sequence"/>
</dbReference>
<dbReference type="GO" id="GO:0003824">
    <property type="term" value="F:catalytic activity"/>
    <property type="evidence" value="ECO:0007669"/>
    <property type="project" value="InterPro"/>
</dbReference>
<dbReference type="EMBL" id="JARPTC010000016">
    <property type="protein sequence ID" value="MDO7787822.1"/>
    <property type="molecule type" value="Genomic_DNA"/>
</dbReference>
<dbReference type="InterPro" id="IPR036551">
    <property type="entry name" value="Flavin_trans-like"/>
</dbReference>
<dbReference type="Pfam" id="PF02441">
    <property type="entry name" value="Flavoprotein"/>
    <property type="match status" value="1"/>
</dbReference>
<reference evidence="2" key="1">
    <citation type="journal article" date="2023" name="J. Hazard. Mater.">
        <title>Anaerobic biodegradation of pyrene and benzo[a]pyrene by a new sulfate-reducing Desulforamulus aquiferis strain DSA.</title>
        <authorList>
            <person name="Zhang Z."/>
            <person name="Sun J."/>
            <person name="Gong X."/>
            <person name="Wang C."/>
            <person name="Wang H."/>
        </authorList>
    </citation>
    <scope>NUCLEOTIDE SEQUENCE</scope>
    <source>
        <strain evidence="2">DSA</strain>
    </source>
</reference>
<dbReference type="InterPro" id="IPR003382">
    <property type="entry name" value="Flavoprotein"/>
</dbReference>
<organism evidence="2 3">
    <name type="scientific">Desulforamulus aquiferis</name>
    <dbReference type="NCBI Taxonomy" id="1397668"/>
    <lineage>
        <taxon>Bacteria</taxon>
        <taxon>Bacillati</taxon>
        <taxon>Bacillota</taxon>
        <taxon>Clostridia</taxon>
        <taxon>Eubacteriales</taxon>
        <taxon>Peptococcaceae</taxon>
        <taxon>Desulforamulus</taxon>
    </lineage>
</organism>
<name>A0AAW7ZEY7_9FIRM</name>
<feature type="domain" description="Flavoprotein" evidence="1">
    <location>
        <begin position="34"/>
        <end position="145"/>
    </location>
</feature>
<evidence type="ECO:0000313" key="3">
    <source>
        <dbReference type="Proteomes" id="UP001172911"/>
    </source>
</evidence>
<gene>
    <name evidence="2" type="ORF">P6N53_11385</name>
</gene>
<keyword evidence="3" id="KW-1185">Reference proteome</keyword>
<evidence type="ECO:0000259" key="1">
    <source>
        <dbReference type="Pfam" id="PF02441"/>
    </source>
</evidence>
<accession>A0AAW7ZEY7</accession>
<dbReference type="RefSeq" id="WP_304543191.1">
    <property type="nucleotide sequence ID" value="NZ_JARPTC010000016.1"/>
</dbReference>
<protein>
    <submittedName>
        <fullName evidence="2">Flavoprotein</fullName>
    </submittedName>
</protein>
<dbReference type="Gene3D" id="3.40.50.1950">
    <property type="entry name" value="Flavin prenyltransferase-like"/>
    <property type="match status" value="1"/>
</dbReference>
<comment type="caution">
    <text evidence="2">The sequence shown here is derived from an EMBL/GenBank/DDBJ whole genome shotgun (WGS) entry which is preliminary data.</text>
</comment>
<dbReference type="AlphaFoldDB" id="A0AAW7ZEY7"/>
<evidence type="ECO:0000313" key="2">
    <source>
        <dbReference type="EMBL" id="MDO7787822.1"/>
    </source>
</evidence>